<dbReference type="EMBL" id="JASUZV010000001">
    <property type="protein sequence ID" value="MDL5042740.1"/>
    <property type="molecule type" value="Genomic_DNA"/>
</dbReference>
<feature type="transmembrane region" description="Helical" evidence="1">
    <location>
        <begin position="328"/>
        <end position="345"/>
    </location>
</feature>
<keyword evidence="3" id="KW-1185">Reference proteome</keyword>
<keyword evidence="1" id="KW-0472">Membrane</keyword>
<evidence type="ECO:0000256" key="1">
    <source>
        <dbReference type="SAM" id="Phobius"/>
    </source>
</evidence>
<gene>
    <name evidence="2" type="ORF">QRD39_01275</name>
</gene>
<comment type="caution">
    <text evidence="2">The sequence shown here is derived from an EMBL/GenBank/DDBJ whole genome shotgun (WGS) entry which is preliminary data.</text>
</comment>
<reference evidence="2 3" key="1">
    <citation type="submission" date="2023-06" db="EMBL/GenBank/DDBJ databases">
        <title>A potential novel species of Streptococcus isolated from human milk sample.</title>
        <authorList>
            <person name="Nguyen H.V."/>
            <person name="Trinh A.T.V."/>
            <person name="Hoang A.T.L."/>
            <person name="Bui L.N.H."/>
            <person name="Tran Q.T.L."/>
            <person name="Trinh T."/>
        </authorList>
    </citation>
    <scope>NUCLEOTIDE SEQUENCE [LARGE SCALE GENOMIC DNA]</scope>
    <source>
        <strain evidence="2 3">VTCC 12812</strain>
    </source>
</reference>
<dbReference type="RefSeq" id="WP_037608946.1">
    <property type="nucleotide sequence ID" value="NZ_JASUZV010000001.1"/>
</dbReference>
<keyword evidence="1" id="KW-1133">Transmembrane helix</keyword>
<name>A0ABT7LQ15_9STRE</name>
<evidence type="ECO:0000313" key="2">
    <source>
        <dbReference type="EMBL" id="MDL5042740.1"/>
    </source>
</evidence>
<feature type="transmembrane region" description="Helical" evidence="1">
    <location>
        <begin position="37"/>
        <end position="60"/>
    </location>
</feature>
<feature type="transmembrane region" description="Helical" evidence="1">
    <location>
        <begin position="268"/>
        <end position="286"/>
    </location>
</feature>
<accession>A0ABT7LQ15</accession>
<evidence type="ECO:0000313" key="3">
    <source>
        <dbReference type="Proteomes" id="UP001529255"/>
    </source>
</evidence>
<organism evidence="2 3">
    <name type="scientific">Streptococcus raffinosi</name>
    <dbReference type="NCBI Taxonomy" id="3053355"/>
    <lineage>
        <taxon>Bacteria</taxon>
        <taxon>Bacillati</taxon>
        <taxon>Bacillota</taxon>
        <taxon>Bacilli</taxon>
        <taxon>Lactobacillales</taxon>
        <taxon>Streptococcaceae</taxon>
        <taxon>Streptococcus</taxon>
    </lineage>
</organism>
<proteinExistence type="predicted"/>
<dbReference type="Proteomes" id="UP001529255">
    <property type="component" value="Unassembled WGS sequence"/>
</dbReference>
<feature type="transmembrane region" description="Helical" evidence="1">
    <location>
        <begin position="72"/>
        <end position="103"/>
    </location>
</feature>
<feature type="transmembrane region" description="Helical" evidence="1">
    <location>
        <begin position="12"/>
        <end position="31"/>
    </location>
</feature>
<protein>
    <submittedName>
        <fullName evidence="2">Uncharacterized protein</fullName>
    </submittedName>
</protein>
<sequence length="501" mass="58618">MAKDDLLDFKITSMYVFFFLSTIVYLSGLLHFDIIEIMMSIIFTILLFSVVFCVFLFPYFKKNRILAIGPSIILVIILIAFGGLTTSQWGFLSAALAVGSMLFTEDFFTKFFGVKLSLRASSILVRGRVIIVLMAPILFISVNLITSQCVEEKILHNKLEYIKYDPKEVKLFENGKEIKAIGDSSLRNTKYILDFIDGEHVRHGIISLEFDKIINKLYSFKDLTVKYRGIDFKIENVTFDEQMGVYYLFVHKRNLNNNETIAKLLTSLLRFIFIELIGMVCINVYFRCFYRNPKENWLLKFISREKSGIDIQGHWFLLNKYEFDNREFLFSVSSFYILGNLLYIGKEVYQLIKKNDKISIKSQPGVSFEILDDYTIKYDEYTFIHSYSKKKKDLFVKYKVPKNRFGNKVYFKESNEKILLGEDLADKENVLCLDMQNNKLIETRLKFQKKCYFVAEEITNLESSEQSILYSSEDIPIVYINKPDKREIIVGGVRYIEIKNQ</sequence>
<keyword evidence="1" id="KW-0812">Transmembrane</keyword>
<feature type="transmembrane region" description="Helical" evidence="1">
    <location>
        <begin position="123"/>
        <end position="145"/>
    </location>
</feature>